<feature type="region of interest" description="Disordered" evidence="1">
    <location>
        <begin position="65"/>
        <end position="101"/>
    </location>
</feature>
<comment type="caution">
    <text evidence="2">The sequence shown here is derived from an EMBL/GenBank/DDBJ whole genome shotgun (WGS) entry which is preliminary data.</text>
</comment>
<dbReference type="InterPro" id="IPR037225">
    <property type="entry name" value="Nuo51_FMN-bd_sf"/>
</dbReference>
<reference evidence="2 3" key="1">
    <citation type="submission" date="2024-03" db="EMBL/GenBank/DDBJ databases">
        <title>Novel Streptomyces species of biotechnological and ecological value are a feature of Machair soil.</title>
        <authorList>
            <person name="Prole J.R."/>
            <person name="Goodfellow M."/>
            <person name="Allenby N."/>
            <person name="Ward A.C."/>
        </authorList>
    </citation>
    <scope>NUCLEOTIDE SEQUENCE [LARGE SCALE GENOMIC DNA]</scope>
    <source>
        <strain evidence="2 3">MS1.AVA.1</strain>
    </source>
</reference>
<dbReference type="SUPFAM" id="SSF142019">
    <property type="entry name" value="Nqo1 FMN-binding domain-like"/>
    <property type="match status" value="1"/>
</dbReference>
<feature type="compositionally biased region" description="Low complexity" evidence="1">
    <location>
        <begin position="87"/>
        <end position="101"/>
    </location>
</feature>
<organism evidence="2 3">
    <name type="scientific">Streptomyces machairae</name>
    <dbReference type="NCBI Taxonomy" id="3134109"/>
    <lineage>
        <taxon>Bacteria</taxon>
        <taxon>Bacillati</taxon>
        <taxon>Actinomycetota</taxon>
        <taxon>Actinomycetes</taxon>
        <taxon>Kitasatosporales</taxon>
        <taxon>Streptomycetaceae</taxon>
        <taxon>Streptomyces</taxon>
    </lineage>
</organism>
<proteinExistence type="predicted"/>
<dbReference type="Proteomes" id="UP001376459">
    <property type="component" value="Unassembled WGS sequence"/>
</dbReference>
<evidence type="ECO:0000313" key="3">
    <source>
        <dbReference type="Proteomes" id="UP001376459"/>
    </source>
</evidence>
<keyword evidence="3" id="KW-1185">Reference proteome</keyword>
<name>A0ABU8UGG6_9ACTN</name>
<evidence type="ECO:0000256" key="1">
    <source>
        <dbReference type="SAM" id="MobiDB-lite"/>
    </source>
</evidence>
<sequence length="101" mass="11216">MVLDGVRLAAAMTGAERGFVYLSDDRAEQAVRQALAESGPEVRIDVVRTQHTYVAGRRPRSYALSTAARPCPRRSLPARSRAVSAGRPRWSPTWRPWPASR</sequence>
<dbReference type="Gene3D" id="3.40.50.11540">
    <property type="entry name" value="NADH-ubiquinone oxidoreductase 51kDa subunit"/>
    <property type="match status" value="1"/>
</dbReference>
<evidence type="ECO:0000313" key="2">
    <source>
        <dbReference type="EMBL" id="MEJ8668013.1"/>
    </source>
</evidence>
<protein>
    <submittedName>
        <fullName evidence="2">Uncharacterized protein</fullName>
    </submittedName>
</protein>
<gene>
    <name evidence="2" type="ORF">WKI71_03910</name>
</gene>
<accession>A0ABU8UGG6</accession>
<dbReference type="EMBL" id="JBBKAK010000001">
    <property type="protein sequence ID" value="MEJ8668013.1"/>
    <property type="molecule type" value="Genomic_DNA"/>
</dbReference>